<reference evidence="2 3" key="1">
    <citation type="submission" date="2019-09" db="EMBL/GenBank/DDBJ databases">
        <title>Bird 10,000 Genomes (B10K) Project - Family phase.</title>
        <authorList>
            <person name="Zhang G."/>
        </authorList>
    </citation>
    <scope>NUCLEOTIDE SEQUENCE [LARGE SCALE GENOMIC DNA]</scope>
    <source>
        <strain evidence="2">B10K-DU-012-02</strain>
    </source>
</reference>
<dbReference type="InterPro" id="IPR006461">
    <property type="entry name" value="PLAC_motif_containing"/>
</dbReference>
<feature type="non-terminal residue" evidence="2">
    <location>
        <position position="1"/>
    </location>
</feature>
<organism evidence="2 3">
    <name type="scientific">Buphagus erythrorhynchus</name>
    <name type="common">red-billed oxpecker</name>
    <dbReference type="NCBI Taxonomy" id="245048"/>
    <lineage>
        <taxon>Eukaryota</taxon>
        <taxon>Metazoa</taxon>
        <taxon>Chordata</taxon>
        <taxon>Craniata</taxon>
        <taxon>Vertebrata</taxon>
        <taxon>Euteleostomi</taxon>
        <taxon>Archelosauria</taxon>
        <taxon>Archosauria</taxon>
        <taxon>Dinosauria</taxon>
        <taxon>Saurischia</taxon>
        <taxon>Theropoda</taxon>
        <taxon>Coelurosauria</taxon>
        <taxon>Aves</taxon>
        <taxon>Neognathae</taxon>
        <taxon>Neoaves</taxon>
        <taxon>Telluraves</taxon>
        <taxon>Australaves</taxon>
        <taxon>Passeriformes</taxon>
        <taxon>Sturnidae</taxon>
        <taxon>Buphagus</taxon>
    </lineage>
</organism>
<dbReference type="NCBIfam" id="TIGR01571">
    <property type="entry name" value="A_thal_Cys_rich"/>
    <property type="match status" value="1"/>
</dbReference>
<protein>
    <submittedName>
        <fullName evidence="2">PLAC8 protein</fullName>
    </submittedName>
</protein>
<accession>A0A7L3HRC9</accession>
<proteinExistence type="inferred from homology"/>
<evidence type="ECO:0000313" key="3">
    <source>
        <dbReference type="Proteomes" id="UP000566314"/>
    </source>
</evidence>
<dbReference type="Proteomes" id="UP000566314">
    <property type="component" value="Unassembled WGS sequence"/>
</dbReference>
<gene>
    <name evidence="2" type="primary">Plac8</name>
    <name evidence="2" type="ORF">BUPERY_R10828</name>
</gene>
<dbReference type="AlphaFoldDB" id="A0A7L3HRC9"/>
<keyword evidence="3" id="KW-1185">Reference proteome</keyword>
<comment type="similarity">
    <text evidence="1">Belongs to the cornifelin family.</text>
</comment>
<dbReference type="EMBL" id="VZTT01199926">
    <property type="protein sequence ID" value="NXU06080.1"/>
    <property type="molecule type" value="Genomic_DNA"/>
</dbReference>
<evidence type="ECO:0000313" key="2">
    <source>
        <dbReference type="EMBL" id="NXU06080.1"/>
    </source>
</evidence>
<name>A0A7L3HRC9_9PASS</name>
<feature type="non-terminal residue" evidence="2">
    <location>
        <position position="59"/>
    </location>
</feature>
<sequence length="59" mass="6275">LAMASQPVIMVQPQFSAAQQLGQWQTGLMDCCSDCGVCVCGAFCLPCLACQVARDMNEC</sequence>
<evidence type="ECO:0000256" key="1">
    <source>
        <dbReference type="ARBA" id="ARBA00009024"/>
    </source>
</evidence>
<comment type="caution">
    <text evidence="2">The sequence shown here is derived from an EMBL/GenBank/DDBJ whole genome shotgun (WGS) entry which is preliminary data.</text>
</comment>